<dbReference type="EMBL" id="AFBN01000099">
    <property type="protein sequence ID" value="EGF51665.1"/>
    <property type="molecule type" value="Genomic_DNA"/>
</dbReference>
<dbReference type="RefSeq" id="WP_009126788.1">
    <property type="nucleotide sequence ID" value="NZ_GL882691.1"/>
</dbReference>
<gene>
    <name evidence="4" type="ORF">HMPREF9446_03581</name>
</gene>
<dbReference type="PANTHER" id="PTHR43584:SF5">
    <property type="entry name" value="PROTEIN LICC"/>
    <property type="match status" value="1"/>
</dbReference>
<evidence type="ECO:0000313" key="4">
    <source>
        <dbReference type="EMBL" id="EGF51665.1"/>
    </source>
</evidence>
<reference evidence="4 5" key="1">
    <citation type="submission" date="2011-02" db="EMBL/GenBank/DDBJ databases">
        <authorList>
            <person name="Weinstock G."/>
            <person name="Sodergren E."/>
            <person name="Clifton S."/>
            <person name="Fulton L."/>
            <person name="Fulton B."/>
            <person name="Courtney L."/>
            <person name="Fronick C."/>
            <person name="Harrison M."/>
            <person name="Strong C."/>
            <person name="Farmer C."/>
            <person name="Delahaunty K."/>
            <person name="Markovic C."/>
            <person name="Hall O."/>
            <person name="Minx P."/>
            <person name="Tomlinson C."/>
            <person name="Mitreva M."/>
            <person name="Hou S."/>
            <person name="Chen J."/>
            <person name="Wollam A."/>
            <person name="Pepin K.H."/>
            <person name="Johnson M."/>
            <person name="Bhonagiri V."/>
            <person name="Zhang X."/>
            <person name="Suruliraj S."/>
            <person name="Warren W."/>
            <person name="Chinwalla A."/>
            <person name="Mardis E.R."/>
            <person name="Wilson R.K."/>
        </authorList>
    </citation>
    <scope>NUCLEOTIDE SEQUENCE [LARGE SCALE GENOMIC DNA]</scope>
    <source>
        <strain evidence="4 5">YIT 12057</strain>
    </source>
</reference>
<proteinExistence type="predicted"/>
<keyword evidence="2" id="KW-0548">Nucleotidyltransferase</keyword>
<name>F3PXT3_9BACE</name>
<dbReference type="InterPro" id="IPR017189">
    <property type="entry name" value="CTP-phospocholine_CTT"/>
</dbReference>
<dbReference type="Pfam" id="PF00483">
    <property type="entry name" value="NTP_transferase"/>
    <property type="match status" value="1"/>
</dbReference>
<keyword evidence="1" id="KW-0808">Transferase</keyword>
<comment type="caution">
    <text evidence="4">The sequence shown here is derived from an EMBL/GenBank/DDBJ whole genome shotgun (WGS) entry which is preliminary data.</text>
</comment>
<dbReference type="GeneID" id="86050946"/>
<dbReference type="Proteomes" id="UP000003416">
    <property type="component" value="Unassembled WGS sequence"/>
</dbReference>
<dbReference type="AlphaFoldDB" id="F3PXT3"/>
<feature type="domain" description="Nucleotidyl transferase" evidence="3">
    <location>
        <begin position="3"/>
        <end position="107"/>
    </location>
</feature>
<protein>
    <submittedName>
        <fullName evidence="4">LicC protein</fullName>
    </submittedName>
</protein>
<evidence type="ECO:0000259" key="3">
    <source>
        <dbReference type="Pfam" id="PF00483"/>
    </source>
</evidence>
<evidence type="ECO:0000256" key="1">
    <source>
        <dbReference type="ARBA" id="ARBA00022679"/>
    </source>
</evidence>
<dbReference type="SUPFAM" id="SSF53448">
    <property type="entry name" value="Nucleotide-diphospho-sugar transferases"/>
    <property type="match status" value="1"/>
</dbReference>
<dbReference type="PANTHER" id="PTHR43584">
    <property type="entry name" value="NUCLEOTIDYL TRANSFERASE"/>
    <property type="match status" value="1"/>
</dbReference>
<dbReference type="eggNOG" id="COG4750">
    <property type="taxonomic scope" value="Bacteria"/>
</dbReference>
<dbReference type="PIRSF" id="PIRSF037382">
    <property type="entry name" value="CCT_LicC"/>
    <property type="match status" value="1"/>
</dbReference>
<keyword evidence="5" id="KW-1185">Reference proteome</keyword>
<accession>F3PXT3</accession>
<dbReference type="GO" id="GO:0016779">
    <property type="term" value="F:nucleotidyltransferase activity"/>
    <property type="evidence" value="ECO:0007669"/>
    <property type="project" value="UniProtKB-KW"/>
</dbReference>
<dbReference type="InterPro" id="IPR005835">
    <property type="entry name" value="NTP_transferase_dom"/>
</dbReference>
<dbReference type="InterPro" id="IPR050065">
    <property type="entry name" value="GlmU-like"/>
</dbReference>
<evidence type="ECO:0000313" key="5">
    <source>
        <dbReference type="Proteomes" id="UP000003416"/>
    </source>
</evidence>
<dbReference type="STRING" id="763034.HMPREF9446_03581"/>
<dbReference type="InterPro" id="IPR029044">
    <property type="entry name" value="Nucleotide-diphossugar_trans"/>
</dbReference>
<dbReference type="HOGENOM" id="CLU_029499_5_2_10"/>
<organism evidence="4 5">
    <name type="scientific">Bacteroides fluxus YIT 12057</name>
    <dbReference type="NCBI Taxonomy" id="763034"/>
    <lineage>
        <taxon>Bacteria</taxon>
        <taxon>Pseudomonadati</taxon>
        <taxon>Bacteroidota</taxon>
        <taxon>Bacteroidia</taxon>
        <taxon>Bacteroidales</taxon>
        <taxon>Bacteroidaceae</taxon>
        <taxon>Bacteroides</taxon>
    </lineage>
</organism>
<sequence>MNAIILAAGLGTRLRPLTNERPKCMVEVCGIPMVERQILFLHEVGITDITLVSGYKAESLDYLKAKYAVDIVPNPKYDTVNNIYSMYVVKERFGDSYVLEGDVYMQKNCLRKEVGSSTYFSVWKKEYKREWGLVTDENGVLDHVHIGDGQGYIMSGISYWTKSNAAKIVNRIDRLIENESYKDLFWDNAVIDSIPVLDSIKVDGVDGIYEIDTVEELRELEGELY</sequence>
<dbReference type="CDD" id="cd02523">
    <property type="entry name" value="PC_cytidylyltransferase"/>
    <property type="match status" value="1"/>
</dbReference>
<evidence type="ECO:0000256" key="2">
    <source>
        <dbReference type="ARBA" id="ARBA00022695"/>
    </source>
</evidence>
<dbReference type="Gene3D" id="3.90.550.10">
    <property type="entry name" value="Spore Coat Polysaccharide Biosynthesis Protein SpsA, Chain A"/>
    <property type="match status" value="1"/>
</dbReference>